<dbReference type="AlphaFoldDB" id="X7YNM2"/>
<dbReference type="InterPro" id="IPR014519">
    <property type="entry name" value="UCP024492"/>
</dbReference>
<dbReference type="EMBL" id="JAOB01000090">
    <property type="protein sequence ID" value="EUA08714.1"/>
    <property type="molecule type" value="Genomic_DNA"/>
</dbReference>
<reference evidence="1" key="1">
    <citation type="submission" date="2014-01" db="EMBL/GenBank/DDBJ databases">
        <authorList>
            <person name="Brown-Elliot B."/>
            <person name="Wallace R."/>
            <person name="Lenaerts A."/>
            <person name="Ordway D."/>
            <person name="DeGroote M.A."/>
            <person name="Parker T."/>
            <person name="Sizemore C."/>
            <person name="Tallon L.J."/>
            <person name="Sadzewicz L.K."/>
            <person name="Sengamalay N."/>
            <person name="Fraser C.M."/>
            <person name="Hine E."/>
            <person name="Shefchek K.A."/>
            <person name="Das S.P."/>
            <person name="Tettelin H."/>
        </authorList>
    </citation>
    <scope>NUCLEOTIDE SEQUENCE [LARGE SCALE GENOMIC DNA]</scope>
    <source>
        <strain evidence="1">4042</strain>
    </source>
</reference>
<dbReference type="PATRIC" id="fig|1299334.3.peg.9263"/>
<proteinExistence type="predicted"/>
<protein>
    <submittedName>
        <fullName evidence="1">Uncharacterized protein</fullName>
    </submittedName>
</protein>
<gene>
    <name evidence="1" type="ORF">I553_9771</name>
</gene>
<evidence type="ECO:0000313" key="1">
    <source>
        <dbReference type="EMBL" id="EUA08714.1"/>
    </source>
</evidence>
<dbReference type="PANTHER" id="PTHR39337">
    <property type="entry name" value="BLR5642 PROTEIN"/>
    <property type="match status" value="1"/>
</dbReference>
<dbReference type="InterPro" id="IPR007438">
    <property type="entry name" value="DUF488"/>
</dbReference>
<comment type="caution">
    <text evidence="1">The sequence shown here is derived from an EMBL/GenBank/DDBJ whole genome shotgun (WGS) entry which is preliminary data.</text>
</comment>
<dbReference type="Pfam" id="PF04343">
    <property type="entry name" value="DUF488"/>
    <property type="match status" value="1"/>
</dbReference>
<accession>X7YNM2</accession>
<dbReference type="PIRSF" id="PIRSF024492">
    <property type="entry name" value="UCP024492"/>
    <property type="match status" value="1"/>
</dbReference>
<dbReference type="PANTHER" id="PTHR39337:SF1">
    <property type="entry name" value="BLR5642 PROTEIN"/>
    <property type="match status" value="1"/>
</dbReference>
<name>X7YNM2_MYCXE</name>
<organism evidence="1">
    <name type="scientific">Mycobacterium xenopi 4042</name>
    <dbReference type="NCBI Taxonomy" id="1299334"/>
    <lineage>
        <taxon>Bacteria</taxon>
        <taxon>Bacillati</taxon>
        <taxon>Actinomycetota</taxon>
        <taxon>Actinomycetes</taxon>
        <taxon>Mycobacteriales</taxon>
        <taxon>Mycobacteriaceae</taxon>
        <taxon>Mycobacterium</taxon>
    </lineage>
</organism>
<sequence>MLFTIGHGAKTAEQLTTALRQHGIELLVDVRSFPGSRRNPDVSKQAMPKWLRDAGIGYRHEPELGGRRKPPDDPLPSDHWWDNEQFANYAAHTRTPGFHAAYRRLLRDADTCNVAIMCGEPVWWRCHRRIIADLATRDGYPVHHIMPNGSLSEHPCLSGLPETGRTTLDNVFLE</sequence>